<comment type="caution">
    <text evidence="12">The sequence shown here is derived from an EMBL/GenBank/DDBJ whole genome shotgun (WGS) entry which is preliminary data.</text>
</comment>
<name>A0A1F5X4L2_9BACT</name>
<evidence type="ECO:0000256" key="7">
    <source>
        <dbReference type="ARBA" id="ARBA00023157"/>
    </source>
</evidence>
<evidence type="ECO:0000256" key="3">
    <source>
        <dbReference type="ARBA" id="ARBA00022694"/>
    </source>
</evidence>
<dbReference type="GO" id="GO:0005524">
    <property type="term" value="F:ATP binding"/>
    <property type="evidence" value="ECO:0007669"/>
    <property type="project" value="UniProtKB-KW"/>
</dbReference>
<keyword evidence="6 9" id="KW-0694">RNA-binding</keyword>
<dbReference type="Proteomes" id="UP000178046">
    <property type="component" value="Unassembled WGS sequence"/>
</dbReference>
<keyword evidence="9" id="KW-0963">Cytoplasm</keyword>
<accession>A0A1F5X4L2</accession>
<gene>
    <name evidence="9" type="primary">mnmA</name>
    <name evidence="12" type="ORF">A2924_03580</name>
</gene>
<dbReference type="EMBL" id="MFIA01000016">
    <property type="protein sequence ID" value="OGF82806.1"/>
    <property type="molecule type" value="Genomic_DNA"/>
</dbReference>
<feature type="site" description="Interaction with tRNA" evidence="9">
    <location>
        <position position="152"/>
    </location>
</feature>
<feature type="region of interest" description="Interaction with target base in tRNA" evidence="9">
    <location>
        <begin position="122"/>
        <end position="124"/>
    </location>
</feature>
<dbReference type="Gene3D" id="3.40.50.620">
    <property type="entry name" value="HUPs"/>
    <property type="match status" value="1"/>
</dbReference>
<proteinExistence type="inferred from homology"/>
<keyword evidence="4 9" id="KW-0547">Nucleotide-binding</keyword>
<dbReference type="InterPro" id="IPR023382">
    <property type="entry name" value="MnmA-like_central_sf"/>
</dbReference>
<feature type="active site" description="Nucleophile" evidence="9">
    <location>
        <position position="127"/>
    </location>
</feature>
<keyword evidence="1 9" id="KW-0820">tRNA-binding</keyword>
<evidence type="ECO:0000313" key="12">
    <source>
        <dbReference type="EMBL" id="OGF82806.1"/>
    </source>
</evidence>
<dbReference type="SUPFAM" id="SSF52402">
    <property type="entry name" value="Adenine nucleotide alpha hydrolases-like"/>
    <property type="match status" value="1"/>
</dbReference>
<keyword evidence="5 9" id="KW-0067">ATP-binding</keyword>
<dbReference type="AlphaFoldDB" id="A0A1F5X4L2"/>
<feature type="binding site" evidence="9">
    <location>
        <position position="151"/>
    </location>
    <ligand>
        <name>ATP</name>
        <dbReference type="ChEBI" id="CHEBI:30616"/>
    </ligand>
</feature>
<feature type="region of interest" description="Interaction with tRNA" evidence="9">
    <location>
        <begin position="360"/>
        <end position="361"/>
    </location>
</feature>
<dbReference type="Gene3D" id="2.40.30.10">
    <property type="entry name" value="Translation factors"/>
    <property type="match status" value="1"/>
</dbReference>
<dbReference type="HAMAP" id="MF_00144">
    <property type="entry name" value="tRNA_thiouridyl_MnmA"/>
    <property type="match status" value="1"/>
</dbReference>
<organism evidence="12 13">
    <name type="scientific">Candidatus Giovannonibacteria bacterium RIFCSPLOWO2_01_FULL_44_16</name>
    <dbReference type="NCBI Taxonomy" id="1798348"/>
    <lineage>
        <taxon>Bacteria</taxon>
        <taxon>Candidatus Giovannoniibacteriota</taxon>
    </lineage>
</organism>
<feature type="site" description="Interaction with tRNA" evidence="9">
    <location>
        <position position="389"/>
    </location>
</feature>
<dbReference type="Pfam" id="PF20259">
    <property type="entry name" value="tRNA_Me_trans_M"/>
    <property type="match status" value="1"/>
</dbReference>
<dbReference type="Pfam" id="PF20258">
    <property type="entry name" value="tRNA_Me_trans_C"/>
    <property type="match status" value="1"/>
</dbReference>
<dbReference type="InterPro" id="IPR046884">
    <property type="entry name" value="MnmA-like_central"/>
</dbReference>
<evidence type="ECO:0000256" key="6">
    <source>
        <dbReference type="ARBA" id="ARBA00022884"/>
    </source>
</evidence>
<evidence type="ECO:0000259" key="10">
    <source>
        <dbReference type="Pfam" id="PF20258"/>
    </source>
</evidence>
<evidence type="ECO:0000259" key="11">
    <source>
        <dbReference type="Pfam" id="PF20259"/>
    </source>
</evidence>
<keyword evidence="7" id="KW-1015">Disulfide bond</keyword>
<dbReference type="CDD" id="cd01998">
    <property type="entry name" value="MnmA_TRMU-like"/>
    <property type="match status" value="1"/>
</dbReference>
<feature type="domain" description="tRNA-specific 2-thiouridylase MnmA-like C-terminal" evidence="10">
    <location>
        <begin position="334"/>
        <end position="403"/>
    </location>
</feature>
<dbReference type="Pfam" id="PF03054">
    <property type="entry name" value="tRNA_Me_trans"/>
    <property type="match status" value="1"/>
</dbReference>
<keyword evidence="3 9" id="KW-0819">tRNA processing</keyword>
<comment type="subcellular location">
    <subcellularLocation>
        <location evidence="9">Cytoplasm</location>
    </subcellularLocation>
</comment>
<dbReference type="InterPro" id="IPR014729">
    <property type="entry name" value="Rossmann-like_a/b/a_fold"/>
</dbReference>
<dbReference type="InterPro" id="IPR046885">
    <property type="entry name" value="MnmA-like_C"/>
</dbReference>
<evidence type="ECO:0000256" key="9">
    <source>
        <dbReference type="HAMAP-Rule" id="MF_00144"/>
    </source>
</evidence>
<comment type="caution">
    <text evidence="9">Lacks conserved residue(s) required for the propagation of feature annotation.</text>
</comment>
<dbReference type="Gene3D" id="2.30.30.280">
    <property type="entry name" value="Adenine nucleotide alpha hydrolases-like domains"/>
    <property type="match status" value="1"/>
</dbReference>
<dbReference type="GO" id="GO:0002143">
    <property type="term" value="P:tRNA wobble position uridine thiolation"/>
    <property type="evidence" value="ECO:0007669"/>
    <property type="project" value="TreeGrafter"/>
</dbReference>
<dbReference type="GO" id="GO:0000049">
    <property type="term" value="F:tRNA binding"/>
    <property type="evidence" value="ECO:0007669"/>
    <property type="project" value="UniProtKB-KW"/>
</dbReference>
<feature type="binding site" evidence="9">
    <location>
        <position position="45"/>
    </location>
    <ligand>
        <name>ATP</name>
        <dbReference type="ChEBI" id="CHEBI:30616"/>
    </ligand>
</feature>
<sequence>MSSNNKKVYPERSRRVFVAMSGGVDSSVAAALLKEEGYEVHGAHMLCADFDLSKKDNEIEHPRFVRRIGTGMCKQAQDDCRDAMSVAARLEIPFYTFDFRKEYRTAVYDYMVREYEAGRTPNPDVMCNKTIKFGIFLKRALEMGFDFIATGHYVRRDEITRLARVLTLSSGAPTPTSNPSDFVSPQAVQFRHSLFAAKDLSKDQSYFLWTLTQDQLRHSLFPVGNLLKTEVREIAKKFRLPTAEKKDSQGLCFVGKVDFAEFIREALPKNPGPVVDASGKKIGEHDGAHFYTLGQRHGLNIGGFPEPLYIAEKRAGTNTLVVANGDRDPILYKKELIAENVHWISGEVPALPLVCIARIRYRQLLQKCALYSDGKVIFDTPQRAISSGQSVVFYASSEASAKEGGNFCRMLGGGIIK</sequence>
<dbReference type="GO" id="GO:0005737">
    <property type="term" value="C:cytoplasm"/>
    <property type="evidence" value="ECO:0007669"/>
    <property type="project" value="UniProtKB-SubCell"/>
</dbReference>
<feature type="active site" description="Cysteine persulfide intermediate" evidence="9">
    <location>
        <position position="252"/>
    </location>
</feature>
<dbReference type="FunFam" id="2.30.30.280:FF:000001">
    <property type="entry name" value="tRNA-specific 2-thiouridylase MnmA"/>
    <property type="match status" value="1"/>
</dbReference>
<dbReference type="GO" id="GO:0103016">
    <property type="term" value="F:tRNA-uridine 2-sulfurtransferase activity"/>
    <property type="evidence" value="ECO:0007669"/>
    <property type="project" value="UniProtKB-EC"/>
</dbReference>
<protein>
    <recommendedName>
        <fullName evidence="9">tRNA-specific 2-thiouridylase MnmA</fullName>
        <ecNumber evidence="9">2.8.1.13</ecNumber>
    </recommendedName>
</protein>
<comment type="similarity">
    <text evidence="9">Belongs to the MnmA/TRMU family.</text>
</comment>
<dbReference type="PANTHER" id="PTHR11933:SF5">
    <property type="entry name" value="MITOCHONDRIAL TRNA-SPECIFIC 2-THIOURIDYLASE 1"/>
    <property type="match status" value="1"/>
</dbReference>
<dbReference type="PANTHER" id="PTHR11933">
    <property type="entry name" value="TRNA 5-METHYLAMINOMETHYL-2-THIOURIDYLATE -METHYLTRANSFERASE"/>
    <property type="match status" value="1"/>
</dbReference>
<evidence type="ECO:0000313" key="13">
    <source>
        <dbReference type="Proteomes" id="UP000178046"/>
    </source>
</evidence>
<feature type="region of interest" description="Interaction with tRNA" evidence="9">
    <location>
        <begin position="202"/>
        <end position="204"/>
    </location>
</feature>
<evidence type="ECO:0000256" key="8">
    <source>
        <dbReference type="ARBA" id="ARBA00051542"/>
    </source>
</evidence>
<feature type="domain" description="tRNA-specific 2-thiouridylase MnmA-like central" evidence="11">
    <location>
        <begin position="261"/>
        <end position="323"/>
    </location>
</feature>
<evidence type="ECO:0000256" key="4">
    <source>
        <dbReference type="ARBA" id="ARBA00022741"/>
    </source>
</evidence>
<evidence type="ECO:0000256" key="2">
    <source>
        <dbReference type="ARBA" id="ARBA00022679"/>
    </source>
</evidence>
<evidence type="ECO:0000256" key="5">
    <source>
        <dbReference type="ARBA" id="ARBA00022840"/>
    </source>
</evidence>
<comment type="function">
    <text evidence="9">Catalyzes the 2-thiolation of uridine at the wobble position (U34) of tRNA, leading to the formation of s(2)U34.</text>
</comment>
<keyword evidence="2 9" id="KW-0808">Transferase</keyword>
<reference evidence="12 13" key="1">
    <citation type="journal article" date="2016" name="Nat. Commun.">
        <title>Thousands of microbial genomes shed light on interconnected biogeochemical processes in an aquifer system.</title>
        <authorList>
            <person name="Anantharaman K."/>
            <person name="Brown C.T."/>
            <person name="Hug L.A."/>
            <person name="Sharon I."/>
            <person name="Castelle C.J."/>
            <person name="Probst A.J."/>
            <person name="Thomas B.C."/>
            <person name="Singh A."/>
            <person name="Wilkins M.J."/>
            <person name="Karaoz U."/>
            <person name="Brodie E.L."/>
            <person name="Williams K.H."/>
            <person name="Hubbard S.S."/>
            <person name="Banfield J.F."/>
        </authorList>
    </citation>
    <scope>NUCLEOTIDE SEQUENCE [LARGE SCALE GENOMIC DNA]</scope>
</reference>
<dbReference type="EC" id="2.8.1.13" evidence="9"/>
<feature type="binding site" evidence="9">
    <location>
        <begin position="19"/>
        <end position="26"/>
    </location>
    <ligand>
        <name>ATP</name>
        <dbReference type="ChEBI" id="CHEBI:30616"/>
    </ligand>
</feature>
<evidence type="ECO:0000256" key="1">
    <source>
        <dbReference type="ARBA" id="ARBA00022555"/>
    </source>
</evidence>
<dbReference type="InterPro" id="IPR004506">
    <property type="entry name" value="MnmA-like"/>
</dbReference>
<comment type="catalytic activity">
    <reaction evidence="8 9">
        <text>S-sulfanyl-L-cysteinyl-[protein] + uridine(34) in tRNA + AH2 + ATP = 2-thiouridine(34) in tRNA + L-cysteinyl-[protein] + A + AMP + diphosphate + H(+)</text>
        <dbReference type="Rhea" id="RHEA:47032"/>
        <dbReference type="Rhea" id="RHEA-COMP:10131"/>
        <dbReference type="Rhea" id="RHEA-COMP:11726"/>
        <dbReference type="Rhea" id="RHEA-COMP:11727"/>
        <dbReference type="Rhea" id="RHEA-COMP:11728"/>
        <dbReference type="ChEBI" id="CHEBI:13193"/>
        <dbReference type="ChEBI" id="CHEBI:15378"/>
        <dbReference type="ChEBI" id="CHEBI:17499"/>
        <dbReference type="ChEBI" id="CHEBI:29950"/>
        <dbReference type="ChEBI" id="CHEBI:30616"/>
        <dbReference type="ChEBI" id="CHEBI:33019"/>
        <dbReference type="ChEBI" id="CHEBI:61963"/>
        <dbReference type="ChEBI" id="CHEBI:65315"/>
        <dbReference type="ChEBI" id="CHEBI:87170"/>
        <dbReference type="ChEBI" id="CHEBI:456215"/>
        <dbReference type="EC" id="2.8.1.13"/>
    </reaction>
</comment>